<dbReference type="SUPFAM" id="SSF51344">
    <property type="entry name" value="Epsilon subunit of F1F0-ATP synthase N-terminal domain"/>
    <property type="match status" value="1"/>
</dbReference>
<comment type="similarity">
    <text evidence="2 8">Belongs to the ATPase epsilon chain family.</text>
</comment>
<feature type="domain" description="ATP synthase F1 complex delta/epsilon subunit N-terminal" evidence="10">
    <location>
        <begin position="11"/>
        <end position="87"/>
    </location>
</feature>
<evidence type="ECO:0000256" key="8">
    <source>
        <dbReference type="HAMAP-Rule" id="MF_00530"/>
    </source>
</evidence>
<keyword evidence="12" id="KW-1185">Reference proteome</keyword>
<comment type="function">
    <text evidence="8">Produces ATP from ADP in the presence of a proton gradient across the membrane.</text>
</comment>
<dbReference type="InterPro" id="IPR020546">
    <property type="entry name" value="ATP_synth_F1_dsu/esu_N"/>
</dbReference>
<dbReference type="STRING" id="1526.SAMN02910262_00519"/>
<feature type="domain" description="ATP synthase epsilon subunit C-terminal" evidence="9">
    <location>
        <begin position="92"/>
        <end position="135"/>
    </location>
</feature>
<dbReference type="GO" id="GO:0005524">
    <property type="term" value="F:ATP binding"/>
    <property type="evidence" value="ECO:0007669"/>
    <property type="project" value="UniProtKB-UniRule"/>
</dbReference>
<keyword evidence="8" id="KW-1003">Cell membrane</keyword>
<evidence type="ECO:0000256" key="1">
    <source>
        <dbReference type="ARBA" id="ARBA00004202"/>
    </source>
</evidence>
<evidence type="ECO:0000256" key="3">
    <source>
        <dbReference type="ARBA" id="ARBA00022448"/>
    </source>
</evidence>
<evidence type="ECO:0000259" key="10">
    <source>
        <dbReference type="Pfam" id="PF02823"/>
    </source>
</evidence>
<keyword evidence="4 8" id="KW-0406">Ion transport</keyword>
<comment type="subcellular location">
    <subcellularLocation>
        <location evidence="1 8">Cell membrane</location>
        <topology evidence="1 8">Peripheral membrane protein</topology>
    </subcellularLocation>
</comment>
<evidence type="ECO:0000256" key="5">
    <source>
        <dbReference type="ARBA" id="ARBA00023136"/>
    </source>
</evidence>
<gene>
    <name evidence="8" type="primary">atpC</name>
    <name evidence="11" type="ORF">SAMN04487771_100720</name>
</gene>
<evidence type="ECO:0000313" key="11">
    <source>
        <dbReference type="EMBL" id="SET18003.1"/>
    </source>
</evidence>
<dbReference type="InterPro" id="IPR001469">
    <property type="entry name" value="ATP_synth_F1_dsu/esu"/>
</dbReference>
<dbReference type="Pfam" id="PF02823">
    <property type="entry name" value="ATP-synt_DE_N"/>
    <property type="match status" value="1"/>
</dbReference>
<dbReference type="CDD" id="cd12152">
    <property type="entry name" value="F1-ATPase_delta"/>
    <property type="match status" value="1"/>
</dbReference>
<dbReference type="Gene3D" id="1.20.5.440">
    <property type="entry name" value="ATP synthase delta/epsilon subunit, C-terminal domain"/>
    <property type="match status" value="1"/>
</dbReference>
<dbReference type="EMBL" id="FOIL01000007">
    <property type="protein sequence ID" value="SET18003.1"/>
    <property type="molecule type" value="Genomic_DNA"/>
</dbReference>
<dbReference type="Gene3D" id="2.60.15.10">
    <property type="entry name" value="F0F1 ATP synthase delta/epsilon subunit, N-terminal"/>
    <property type="match status" value="1"/>
</dbReference>
<dbReference type="GO" id="GO:0045259">
    <property type="term" value="C:proton-transporting ATP synthase complex"/>
    <property type="evidence" value="ECO:0007669"/>
    <property type="project" value="UniProtKB-KW"/>
</dbReference>
<dbReference type="InterPro" id="IPR020547">
    <property type="entry name" value="ATP_synth_F1_esu_C"/>
</dbReference>
<dbReference type="RefSeq" id="WP_074648848.1">
    <property type="nucleotide sequence ID" value="NZ_FOIL01000007.1"/>
</dbReference>
<evidence type="ECO:0000256" key="6">
    <source>
        <dbReference type="ARBA" id="ARBA00023196"/>
    </source>
</evidence>
<dbReference type="Pfam" id="PF00401">
    <property type="entry name" value="ATP-synt_DE"/>
    <property type="match status" value="1"/>
</dbReference>
<keyword evidence="3 8" id="KW-0813">Transport</keyword>
<keyword evidence="8" id="KW-0375">Hydrogen ion transport</keyword>
<dbReference type="HAMAP" id="MF_00530">
    <property type="entry name" value="ATP_synth_epsil_bac"/>
    <property type="match status" value="1"/>
</dbReference>
<keyword evidence="7 8" id="KW-0066">ATP synthesis</keyword>
<evidence type="ECO:0000313" key="12">
    <source>
        <dbReference type="Proteomes" id="UP000199820"/>
    </source>
</evidence>
<evidence type="ECO:0000259" key="9">
    <source>
        <dbReference type="Pfam" id="PF00401"/>
    </source>
</evidence>
<name>A0A1I0CFV2_9FIRM</name>
<dbReference type="InterPro" id="IPR036771">
    <property type="entry name" value="ATPsynth_dsu/esu_N"/>
</dbReference>
<evidence type="ECO:0000256" key="2">
    <source>
        <dbReference type="ARBA" id="ARBA00005712"/>
    </source>
</evidence>
<evidence type="ECO:0000256" key="4">
    <source>
        <dbReference type="ARBA" id="ARBA00023065"/>
    </source>
</evidence>
<reference evidence="11 12" key="1">
    <citation type="submission" date="2016-10" db="EMBL/GenBank/DDBJ databases">
        <authorList>
            <person name="de Groot N.N."/>
        </authorList>
    </citation>
    <scope>NUCLEOTIDE SEQUENCE [LARGE SCALE GENOMIC DNA]</scope>
    <source>
        <strain evidence="11 12">KH1P1</strain>
    </source>
</reference>
<dbReference type="AlphaFoldDB" id="A0A1I0CFV2"/>
<keyword evidence="5 8" id="KW-0472">Membrane</keyword>
<dbReference type="GO" id="GO:0046933">
    <property type="term" value="F:proton-transporting ATP synthase activity, rotational mechanism"/>
    <property type="evidence" value="ECO:0007669"/>
    <property type="project" value="UniProtKB-UniRule"/>
</dbReference>
<organism evidence="11 12">
    <name type="scientific">[Clostridium] aminophilum</name>
    <dbReference type="NCBI Taxonomy" id="1526"/>
    <lineage>
        <taxon>Bacteria</taxon>
        <taxon>Bacillati</taxon>
        <taxon>Bacillota</taxon>
        <taxon>Clostridia</taxon>
        <taxon>Lachnospirales</taxon>
        <taxon>Lachnospiraceae</taxon>
    </lineage>
</organism>
<dbReference type="OrthoDB" id="9804110at2"/>
<dbReference type="SUPFAM" id="SSF46604">
    <property type="entry name" value="Epsilon subunit of F1F0-ATP synthase C-terminal domain"/>
    <property type="match status" value="1"/>
</dbReference>
<comment type="subunit">
    <text evidence="8">F-type ATPases have 2 components, CF(1) - the catalytic core - and CF(0) - the membrane proton channel. CF(1) has five subunits: alpha(3), beta(3), gamma(1), delta(1), epsilon(1). CF(0) has three main subunits: a, b and c.</text>
</comment>
<protein>
    <recommendedName>
        <fullName evidence="8">ATP synthase epsilon chain</fullName>
    </recommendedName>
    <alternativeName>
        <fullName evidence="8">ATP synthase F1 sector epsilon subunit</fullName>
    </alternativeName>
    <alternativeName>
        <fullName evidence="8">F-ATPase epsilon subunit</fullName>
    </alternativeName>
</protein>
<dbReference type="PANTHER" id="PTHR13822:SF10">
    <property type="entry name" value="ATP SYNTHASE EPSILON CHAIN, CHLOROPLASTIC"/>
    <property type="match status" value="1"/>
</dbReference>
<dbReference type="GO" id="GO:0005886">
    <property type="term" value="C:plasma membrane"/>
    <property type="evidence" value="ECO:0007669"/>
    <property type="project" value="UniProtKB-SubCell"/>
</dbReference>
<dbReference type="InterPro" id="IPR036794">
    <property type="entry name" value="ATP_F1_dsu/esu_C_sf"/>
</dbReference>
<evidence type="ECO:0000256" key="7">
    <source>
        <dbReference type="ARBA" id="ARBA00023310"/>
    </source>
</evidence>
<dbReference type="Proteomes" id="UP000199820">
    <property type="component" value="Unassembled WGS sequence"/>
</dbReference>
<accession>A0A1I0CFV2</accession>
<keyword evidence="6 8" id="KW-0139">CF(1)</keyword>
<proteinExistence type="inferred from homology"/>
<dbReference type="PANTHER" id="PTHR13822">
    <property type="entry name" value="ATP SYNTHASE DELTA/EPSILON CHAIN"/>
    <property type="match status" value="1"/>
</dbReference>
<sequence>MADNAKATFGLRVIASDKTFFSDRARSLTVQTLDGQQQFLAHHAQIILAVDPGELRIVDAEGKLIRVVAGFGTMIFANNRATVLVDTCETQEELDERRAAEALERAKERMRQKQSLREYMLNKTAMARAMSRLQFKGKNYR</sequence>
<dbReference type="eggNOG" id="COG0355">
    <property type="taxonomic scope" value="Bacteria"/>
</dbReference>